<protein>
    <submittedName>
        <fullName evidence="2">Uncharacterized protein</fullName>
    </submittedName>
</protein>
<keyword evidence="3" id="KW-1185">Reference proteome</keyword>
<evidence type="ECO:0000313" key="2">
    <source>
        <dbReference type="EMBL" id="GMR37763.1"/>
    </source>
</evidence>
<evidence type="ECO:0000313" key="3">
    <source>
        <dbReference type="Proteomes" id="UP001328107"/>
    </source>
</evidence>
<feature type="compositionally biased region" description="Low complexity" evidence="1">
    <location>
        <begin position="142"/>
        <end position="156"/>
    </location>
</feature>
<proteinExistence type="predicted"/>
<name>A0AAN4ZAV2_9BILA</name>
<gene>
    <name evidence="2" type="ORF">PMAYCL1PPCAC_07958</name>
</gene>
<sequence length="156" mass="17640">MLSCVKRRALTRALSSSIPYRKASTIRMTHEMDLAASVSEQRKEMHSALRWSIMNRSAITRRDSTFFSSIGFLDGRITRSMSMKASRIDRSLVLGSRRRTYDGRWESASRGTSYSRILPFLRRRGCNCPPAHPATSTRKQEPSSPSPLSSSLRDAP</sequence>
<organism evidence="2 3">
    <name type="scientific">Pristionchus mayeri</name>
    <dbReference type="NCBI Taxonomy" id="1317129"/>
    <lineage>
        <taxon>Eukaryota</taxon>
        <taxon>Metazoa</taxon>
        <taxon>Ecdysozoa</taxon>
        <taxon>Nematoda</taxon>
        <taxon>Chromadorea</taxon>
        <taxon>Rhabditida</taxon>
        <taxon>Rhabditina</taxon>
        <taxon>Diplogasteromorpha</taxon>
        <taxon>Diplogasteroidea</taxon>
        <taxon>Neodiplogasteridae</taxon>
        <taxon>Pristionchus</taxon>
    </lineage>
</organism>
<dbReference type="EMBL" id="BTRK01000002">
    <property type="protein sequence ID" value="GMR37763.1"/>
    <property type="molecule type" value="Genomic_DNA"/>
</dbReference>
<comment type="caution">
    <text evidence="2">The sequence shown here is derived from an EMBL/GenBank/DDBJ whole genome shotgun (WGS) entry which is preliminary data.</text>
</comment>
<dbReference type="AlphaFoldDB" id="A0AAN4ZAV2"/>
<dbReference type="Proteomes" id="UP001328107">
    <property type="component" value="Unassembled WGS sequence"/>
</dbReference>
<feature type="region of interest" description="Disordered" evidence="1">
    <location>
        <begin position="128"/>
        <end position="156"/>
    </location>
</feature>
<accession>A0AAN4ZAV2</accession>
<evidence type="ECO:0000256" key="1">
    <source>
        <dbReference type="SAM" id="MobiDB-lite"/>
    </source>
</evidence>
<reference evidence="3" key="1">
    <citation type="submission" date="2022-10" db="EMBL/GenBank/DDBJ databases">
        <title>Genome assembly of Pristionchus species.</title>
        <authorList>
            <person name="Yoshida K."/>
            <person name="Sommer R.J."/>
        </authorList>
    </citation>
    <scope>NUCLEOTIDE SEQUENCE [LARGE SCALE GENOMIC DNA]</scope>
    <source>
        <strain evidence="3">RS5460</strain>
    </source>
</reference>